<dbReference type="Proteomes" id="UP000824120">
    <property type="component" value="Chromosome 6"/>
</dbReference>
<dbReference type="EMBL" id="JACXVP010000006">
    <property type="protein sequence ID" value="KAG5600136.1"/>
    <property type="molecule type" value="Genomic_DNA"/>
</dbReference>
<protein>
    <submittedName>
        <fullName evidence="1">Uncharacterized protein</fullName>
    </submittedName>
</protein>
<organism evidence="1 2">
    <name type="scientific">Solanum commersonii</name>
    <name type="common">Commerson's wild potato</name>
    <name type="synonym">Commerson's nightshade</name>
    <dbReference type="NCBI Taxonomy" id="4109"/>
    <lineage>
        <taxon>Eukaryota</taxon>
        <taxon>Viridiplantae</taxon>
        <taxon>Streptophyta</taxon>
        <taxon>Embryophyta</taxon>
        <taxon>Tracheophyta</taxon>
        <taxon>Spermatophyta</taxon>
        <taxon>Magnoliopsida</taxon>
        <taxon>eudicotyledons</taxon>
        <taxon>Gunneridae</taxon>
        <taxon>Pentapetalae</taxon>
        <taxon>asterids</taxon>
        <taxon>lamiids</taxon>
        <taxon>Solanales</taxon>
        <taxon>Solanaceae</taxon>
        <taxon>Solanoideae</taxon>
        <taxon>Solaneae</taxon>
        <taxon>Solanum</taxon>
    </lineage>
</organism>
<reference evidence="1 2" key="1">
    <citation type="submission" date="2020-09" db="EMBL/GenBank/DDBJ databases">
        <title>De no assembly of potato wild relative species, Solanum commersonii.</title>
        <authorList>
            <person name="Cho K."/>
        </authorList>
    </citation>
    <scope>NUCLEOTIDE SEQUENCE [LARGE SCALE GENOMIC DNA]</scope>
    <source>
        <strain evidence="1">LZ3.2</strain>
        <tissue evidence="1">Leaf</tissue>
    </source>
</reference>
<evidence type="ECO:0000313" key="1">
    <source>
        <dbReference type="EMBL" id="KAG5600136.1"/>
    </source>
</evidence>
<dbReference type="AlphaFoldDB" id="A0A9J5YKD7"/>
<gene>
    <name evidence="1" type="ORF">H5410_031506</name>
</gene>
<dbReference type="PANTHER" id="PTHR33116:SF67">
    <property type="entry name" value="REVERSE TRANSCRIPTASE"/>
    <property type="match status" value="1"/>
</dbReference>
<proteinExistence type="predicted"/>
<name>A0A9J5YKD7_SOLCO</name>
<comment type="caution">
    <text evidence="1">The sequence shown here is derived from an EMBL/GenBank/DDBJ whole genome shotgun (WGS) entry which is preliminary data.</text>
</comment>
<sequence>MKVLRDYERVSGQMINKEKTTWVVLFVIEGRIKATLKNYSMIAARVFSNRFLTFGGKIILINHVLQSMPIYMISTINPPKSVLNQIHQIFAKFFWGCYAGVRGKH</sequence>
<keyword evidence="2" id="KW-1185">Reference proteome</keyword>
<evidence type="ECO:0000313" key="2">
    <source>
        <dbReference type="Proteomes" id="UP000824120"/>
    </source>
</evidence>
<dbReference type="OrthoDB" id="1243493at2759"/>
<accession>A0A9J5YKD7</accession>
<dbReference type="PANTHER" id="PTHR33116">
    <property type="entry name" value="REVERSE TRANSCRIPTASE ZINC-BINDING DOMAIN-CONTAINING PROTEIN-RELATED-RELATED"/>
    <property type="match status" value="1"/>
</dbReference>